<evidence type="ECO:0000313" key="3">
    <source>
        <dbReference type="Proteomes" id="UP000276588"/>
    </source>
</evidence>
<dbReference type="AlphaFoldDB" id="A0A3A6PXX1"/>
<accession>A0A3A6PXX1</accession>
<dbReference type="EMBL" id="QKNY01000010">
    <property type="protein sequence ID" value="RJX43109.1"/>
    <property type="molecule type" value="Genomic_DNA"/>
</dbReference>
<name>A0A3A6PXX1_9EURY</name>
<organism evidence="2 3">
    <name type="scientific">Halonotius aquaticus</name>
    <dbReference type="NCBI Taxonomy" id="2216978"/>
    <lineage>
        <taxon>Archaea</taxon>
        <taxon>Methanobacteriati</taxon>
        <taxon>Methanobacteriota</taxon>
        <taxon>Stenosarchaea group</taxon>
        <taxon>Halobacteria</taxon>
        <taxon>Halobacteriales</taxon>
        <taxon>Haloferacaceae</taxon>
        <taxon>Halonotius</taxon>
    </lineage>
</organism>
<evidence type="ECO:0000313" key="2">
    <source>
        <dbReference type="EMBL" id="RJX43109.1"/>
    </source>
</evidence>
<reference evidence="2 3" key="1">
    <citation type="submission" date="2018-06" db="EMBL/GenBank/DDBJ databases">
        <title>Halonotius sp. F13-13 a new haloarchaeeon isolated from a solar saltern from Isla Cristina, Huelva, Spain.</title>
        <authorList>
            <person name="Duran-Viseras A."/>
            <person name="Sanchez-Porro C."/>
            <person name="Ventosa A."/>
        </authorList>
    </citation>
    <scope>NUCLEOTIDE SEQUENCE [LARGE SCALE GENOMIC DNA]</scope>
    <source>
        <strain evidence="2 3">F13-13</strain>
    </source>
</reference>
<sequence length="147" mass="16766">MAPDLTESTDQEQIAEAVKAVITEEVLQEAQLAAERKRNELIDTELHAPNGDIDTSPDVDTLNEEIRWTAEDVLLDAVEEDQAPDDLDGHAYDRAAEIVDSYVDKIMADVELTERGLHQQIAEHDARRRDYVNPDRLYEQKKEARRL</sequence>
<feature type="region of interest" description="Disordered" evidence="1">
    <location>
        <begin position="126"/>
        <end position="147"/>
    </location>
</feature>
<proteinExistence type="predicted"/>
<dbReference type="Proteomes" id="UP000276588">
    <property type="component" value="Unassembled WGS sequence"/>
</dbReference>
<dbReference type="RefSeq" id="WP_120102754.1">
    <property type="nucleotide sequence ID" value="NZ_QKNY01000010.1"/>
</dbReference>
<keyword evidence="3" id="KW-1185">Reference proteome</keyword>
<comment type="caution">
    <text evidence="2">The sequence shown here is derived from an EMBL/GenBank/DDBJ whole genome shotgun (WGS) entry which is preliminary data.</text>
</comment>
<evidence type="ECO:0000256" key="1">
    <source>
        <dbReference type="SAM" id="MobiDB-lite"/>
    </source>
</evidence>
<protein>
    <submittedName>
        <fullName evidence="2">Uncharacterized protein</fullName>
    </submittedName>
</protein>
<gene>
    <name evidence="2" type="ORF">DM826_07325</name>
</gene>